<name>A5BZT0_VITVI</name>
<reference evidence="4" key="1">
    <citation type="journal article" date="2007" name="PLoS ONE">
        <title>The first genome sequence of an elite grapevine cultivar (Pinot noir Vitis vinifera L.): coping with a highly heterozygous genome.</title>
        <authorList>
            <person name="Velasco R."/>
            <person name="Zharkikh A."/>
            <person name="Troggio M."/>
            <person name="Cartwright D.A."/>
            <person name="Cestaro A."/>
            <person name="Pruss D."/>
            <person name="Pindo M."/>
            <person name="FitzGerald L.M."/>
            <person name="Vezzulli S."/>
            <person name="Reid J."/>
            <person name="Malacarne G."/>
            <person name="Iliev D."/>
            <person name="Coppola G."/>
            <person name="Wardell B."/>
            <person name="Micheletti D."/>
            <person name="Macalma T."/>
            <person name="Facci M."/>
            <person name="Mitchell J.T."/>
            <person name="Perazzolli M."/>
            <person name="Eldredge G."/>
            <person name="Gatto P."/>
            <person name="Oyzerski R."/>
            <person name="Moretto M."/>
            <person name="Gutin N."/>
            <person name="Stefanini M."/>
            <person name="Chen Y."/>
            <person name="Segala C."/>
            <person name="Davenport C."/>
            <person name="Dematte L."/>
            <person name="Mraz A."/>
            <person name="Battilana J."/>
            <person name="Stormo K."/>
            <person name="Costa F."/>
            <person name="Tao Q."/>
            <person name="Si-Ammour A."/>
            <person name="Harkins T."/>
            <person name="Lackey A."/>
            <person name="Perbost C."/>
            <person name="Taillon B."/>
            <person name="Stella A."/>
            <person name="Solovyev V."/>
            <person name="Fawcett J.A."/>
            <person name="Sterck L."/>
            <person name="Vandepoele K."/>
            <person name="Grando S.M."/>
            <person name="Toppo S."/>
            <person name="Moser C."/>
            <person name="Lanchbury J."/>
            <person name="Bogden R."/>
            <person name="Skolnick M."/>
            <person name="Sgaramella V."/>
            <person name="Bhatnagar S.K."/>
            <person name="Fontana P."/>
            <person name="Gutin A."/>
            <person name="Van de Peer Y."/>
            <person name="Salamini F."/>
            <person name="Viola R."/>
        </authorList>
    </citation>
    <scope>NUCLEOTIDE SEQUENCE</scope>
</reference>
<feature type="compositionally biased region" description="Low complexity" evidence="3">
    <location>
        <begin position="1"/>
        <end position="21"/>
    </location>
</feature>
<dbReference type="GO" id="GO:0012505">
    <property type="term" value="C:endomembrane system"/>
    <property type="evidence" value="ECO:0007669"/>
    <property type="project" value="UniProtKB-SubCell"/>
</dbReference>
<evidence type="ECO:0000256" key="1">
    <source>
        <dbReference type="ARBA" id="ARBA00004308"/>
    </source>
</evidence>
<accession>A5BZT0</accession>
<keyword evidence="2" id="KW-0472">Membrane</keyword>
<comment type="subcellular location">
    <subcellularLocation>
        <location evidence="1">Endomembrane system</location>
    </subcellularLocation>
</comment>
<sequence length="130" mass="14980">MPTNRTPTASCTPSSSSSSSPEPFDSERVPVTIGTDIRGFLRVENRVEPDDPRIANLCRVHAFEMAHIKDNYSTGRCVWKFKTALLQWLEQVLRVNLDLRVWVRPWFLSYKIGQTKLGFDQCKCYIPFVN</sequence>
<proteinExistence type="predicted"/>
<dbReference type="AlphaFoldDB" id="A5BZT0"/>
<dbReference type="InterPro" id="IPR023175">
    <property type="entry name" value="Vta1/CALS_N_sf"/>
</dbReference>
<dbReference type="EMBL" id="AM477056">
    <property type="protein sequence ID" value="CAN75163.1"/>
    <property type="molecule type" value="Genomic_DNA"/>
</dbReference>
<dbReference type="ExpressionAtlas" id="A5BZT0">
    <property type="expression patterns" value="baseline"/>
</dbReference>
<dbReference type="Gene3D" id="1.25.40.270">
    <property type="entry name" value="Vacuolar protein sorting-associated protein vta1"/>
    <property type="match status" value="1"/>
</dbReference>
<gene>
    <name evidence="4" type="ORF">VITISV_025146</name>
</gene>
<evidence type="ECO:0000256" key="2">
    <source>
        <dbReference type="ARBA" id="ARBA00023136"/>
    </source>
</evidence>
<organism evidence="4">
    <name type="scientific">Vitis vinifera</name>
    <name type="common">Grape</name>
    <dbReference type="NCBI Taxonomy" id="29760"/>
    <lineage>
        <taxon>Eukaryota</taxon>
        <taxon>Viridiplantae</taxon>
        <taxon>Streptophyta</taxon>
        <taxon>Embryophyta</taxon>
        <taxon>Tracheophyta</taxon>
        <taxon>Spermatophyta</taxon>
        <taxon>Magnoliopsida</taxon>
        <taxon>eudicotyledons</taxon>
        <taxon>Gunneridae</taxon>
        <taxon>Pentapetalae</taxon>
        <taxon>rosids</taxon>
        <taxon>Vitales</taxon>
        <taxon>Vitaceae</taxon>
        <taxon>Viteae</taxon>
        <taxon>Vitis</taxon>
    </lineage>
</organism>
<feature type="region of interest" description="Disordered" evidence="3">
    <location>
        <begin position="1"/>
        <end position="28"/>
    </location>
</feature>
<protein>
    <submittedName>
        <fullName evidence="4">Uncharacterized protein</fullName>
    </submittedName>
</protein>
<evidence type="ECO:0000313" key="4">
    <source>
        <dbReference type="EMBL" id="CAN75163.1"/>
    </source>
</evidence>
<evidence type="ECO:0000256" key="3">
    <source>
        <dbReference type="SAM" id="MobiDB-lite"/>
    </source>
</evidence>